<dbReference type="EMBL" id="JAAALK010000288">
    <property type="protein sequence ID" value="KAG8054358.1"/>
    <property type="molecule type" value="Genomic_DNA"/>
</dbReference>
<dbReference type="AlphaFoldDB" id="A0A8J5RPR9"/>
<gene>
    <name evidence="1" type="ORF">GUJ93_ZPchr0001g29902</name>
</gene>
<proteinExistence type="predicted"/>
<organism evidence="1 2">
    <name type="scientific">Zizania palustris</name>
    <name type="common">Northern wild rice</name>
    <dbReference type="NCBI Taxonomy" id="103762"/>
    <lineage>
        <taxon>Eukaryota</taxon>
        <taxon>Viridiplantae</taxon>
        <taxon>Streptophyta</taxon>
        <taxon>Embryophyta</taxon>
        <taxon>Tracheophyta</taxon>
        <taxon>Spermatophyta</taxon>
        <taxon>Magnoliopsida</taxon>
        <taxon>Liliopsida</taxon>
        <taxon>Poales</taxon>
        <taxon>Poaceae</taxon>
        <taxon>BOP clade</taxon>
        <taxon>Oryzoideae</taxon>
        <taxon>Oryzeae</taxon>
        <taxon>Zizaniinae</taxon>
        <taxon>Zizania</taxon>
    </lineage>
</organism>
<accession>A0A8J5RPR9</accession>
<reference evidence="1" key="1">
    <citation type="journal article" date="2021" name="bioRxiv">
        <title>Whole Genome Assembly and Annotation of Northern Wild Rice, Zizania palustris L., Supports a Whole Genome Duplication in the Zizania Genus.</title>
        <authorList>
            <person name="Haas M."/>
            <person name="Kono T."/>
            <person name="Macchietto M."/>
            <person name="Millas R."/>
            <person name="McGilp L."/>
            <person name="Shao M."/>
            <person name="Duquette J."/>
            <person name="Hirsch C.N."/>
            <person name="Kimball J."/>
        </authorList>
    </citation>
    <scope>NUCLEOTIDE SEQUENCE</scope>
    <source>
        <tissue evidence="1">Fresh leaf tissue</tissue>
    </source>
</reference>
<reference evidence="1" key="2">
    <citation type="submission" date="2021-02" db="EMBL/GenBank/DDBJ databases">
        <authorList>
            <person name="Kimball J.A."/>
            <person name="Haas M.W."/>
            <person name="Macchietto M."/>
            <person name="Kono T."/>
            <person name="Duquette J."/>
            <person name="Shao M."/>
        </authorList>
    </citation>
    <scope>NUCLEOTIDE SEQUENCE</scope>
    <source>
        <tissue evidence="1">Fresh leaf tissue</tissue>
    </source>
</reference>
<evidence type="ECO:0000313" key="1">
    <source>
        <dbReference type="EMBL" id="KAG8054358.1"/>
    </source>
</evidence>
<name>A0A8J5RPR9_ZIZPA</name>
<dbReference type="Proteomes" id="UP000729402">
    <property type="component" value="Unassembled WGS sequence"/>
</dbReference>
<comment type="caution">
    <text evidence="1">The sequence shown here is derived from an EMBL/GenBank/DDBJ whole genome shotgun (WGS) entry which is preliminary data.</text>
</comment>
<keyword evidence="2" id="KW-1185">Reference proteome</keyword>
<protein>
    <submittedName>
        <fullName evidence="1">Uncharacterized protein</fullName>
    </submittedName>
</protein>
<sequence>MAAAALRRRHGRRLRRENGALLSVELEDHCLECARRACTWGRGEPQLAGEACGSPSLASTPASPRKALDNFLQAPHTGTRRNGILVFSTEDINYRGLWKEEMLRKWARREAGLLHSRRLSPLAPGRSPQMCSW</sequence>
<evidence type="ECO:0000313" key="2">
    <source>
        <dbReference type="Proteomes" id="UP000729402"/>
    </source>
</evidence>